<evidence type="ECO:0000313" key="2">
    <source>
        <dbReference type="Proteomes" id="UP001228049"/>
    </source>
</evidence>
<sequence>MENSCNHDVPSWTRMMTQCQMERDAFKKQVEKLTARLQGAEIYCGRQDAKVKQLTTEKEKRIIQTESLQGEVEHLNYHLYIGTSSRQQEERCIMQNQVRVLNELLGRASAISFSEHELRLKIWEELERTKEQLARQETLKKRFRNKEKVTRRKLKRLKRLKMLSDAKTIDNLKDTTNVHRFLKRKEM</sequence>
<protein>
    <submittedName>
        <fullName evidence="1">Genetic suppressor element 1</fullName>
    </submittedName>
</protein>
<keyword evidence="2" id="KW-1185">Reference proteome</keyword>
<dbReference type="AlphaFoldDB" id="A0AAD9F8Y3"/>
<accession>A0AAD9F8Y3</accession>
<reference evidence="1" key="1">
    <citation type="submission" date="2023-04" db="EMBL/GenBank/DDBJ databases">
        <title>Chromosome-level genome of Chaenocephalus aceratus.</title>
        <authorList>
            <person name="Park H."/>
        </authorList>
    </citation>
    <scope>NUCLEOTIDE SEQUENCE</scope>
    <source>
        <strain evidence="1">DE</strain>
        <tissue evidence="1">Muscle</tissue>
    </source>
</reference>
<dbReference type="Proteomes" id="UP001228049">
    <property type="component" value="Unassembled WGS sequence"/>
</dbReference>
<name>A0AAD9F8Y3_DISEL</name>
<dbReference type="EMBL" id="JASDAP010000013">
    <property type="protein sequence ID" value="KAK1893119.1"/>
    <property type="molecule type" value="Genomic_DNA"/>
</dbReference>
<gene>
    <name evidence="1" type="ORF">KUDE01_008189</name>
</gene>
<proteinExistence type="predicted"/>
<evidence type="ECO:0000313" key="1">
    <source>
        <dbReference type="EMBL" id="KAK1893119.1"/>
    </source>
</evidence>
<organism evidence="1 2">
    <name type="scientific">Dissostichus eleginoides</name>
    <name type="common">Patagonian toothfish</name>
    <name type="synonym">Dissostichus amissus</name>
    <dbReference type="NCBI Taxonomy" id="100907"/>
    <lineage>
        <taxon>Eukaryota</taxon>
        <taxon>Metazoa</taxon>
        <taxon>Chordata</taxon>
        <taxon>Craniata</taxon>
        <taxon>Vertebrata</taxon>
        <taxon>Euteleostomi</taxon>
        <taxon>Actinopterygii</taxon>
        <taxon>Neopterygii</taxon>
        <taxon>Teleostei</taxon>
        <taxon>Neoteleostei</taxon>
        <taxon>Acanthomorphata</taxon>
        <taxon>Eupercaria</taxon>
        <taxon>Perciformes</taxon>
        <taxon>Notothenioidei</taxon>
        <taxon>Nototheniidae</taxon>
        <taxon>Dissostichus</taxon>
    </lineage>
</organism>
<comment type="caution">
    <text evidence="1">The sequence shown here is derived from an EMBL/GenBank/DDBJ whole genome shotgun (WGS) entry which is preliminary data.</text>
</comment>